<sequence>MTLLYSAVQRVVLLQIQLQVDVNIRSHLTSYAKFVAGSLKSIRRPIGHRNGHWTVALDTGTGNSILHHQECFDSKTTEEVQGSSAQRGTDSEAQGQVLEAISKAYMWQVERFCYI</sequence>
<reference evidence="1" key="1">
    <citation type="journal article" date="2019" name="bioRxiv">
        <title>The Genome of the Zebra Mussel, Dreissena polymorpha: A Resource for Invasive Species Research.</title>
        <authorList>
            <person name="McCartney M.A."/>
            <person name="Auch B."/>
            <person name="Kono T."/>
            <person name="Mallez S."/>
            <person name="Zhang Y."/>
            <person name="Obille A."/>
            <person name="Becker A."/>
            <person name="Abrahante J.E."/>
            <person name="Garbe J."/>
            <person name="Badalamenti J.P."/>
            <person name="Herman A."/>
            <person name="Mangelson H."/>
            <person name="Liachko I."/>
            <person name="Sullivan S."/>
            <person name="Sone E.D."/>
            <person name="Koren S."/>
            <person name="Silverstein K.A.T."/>
            <person name="Beckman K.B."/>
            <person name="Gohl D.M."/>
        </authorList>
    </citation>
    <scope>NUCLEOTIDE SEQUENCE</scope>
    <source>
        <strain evidence="1">Duluth1</strain>
        <tissue evidence="1">Whole animal</tissue>
    </source>
</reference>
<proteinExistence type="predicted"/>
<dbReference type="AlphaFoldDB" id="A0A9D4JVQ1"/>
<keyword evidence="2" id="KW-1185">Reference proteome</keyword>
<protein>
    <submittedName>
        <fullName evidence="1">Uncharacterized protein</fullName>
    </submittedName>
</protein>
<dbReference type="EMBL" id="JAIWYP010000005">
    <property type="protein sequence ID" value="KAH3825831.1"/>
    <property type="molecule type" value="Genomic_DNA"/>
</dbReference>
<evidence type="ECO:0000313" key="2">
    <source>
        <dbReference type="Proteomes" id="UP000828390"/>
    </source>
</evidence>
<reference evidence="1" key="2">
    <citation type="submission" date="2020-11" db="EMBL/GenBank/DDBJ databases">
        <authorList>
            <person name="McCartney M.A."/>
            <person name="Auch B."/>
            <person name="Kono T."/>
            <person name="Mallez S."/>
            <person name="Becker A."/>
            <person name="Gohl D.M."/>
            <person name="Silverstein K.A.T."/>
            <person name="Koren S."/>
            <person name="Bechman K.B."/>
            <person name="Herman A."/>
            <person name="Abrahante J.E."/>
            <person name="Garbe J."/>
        </authorList>
    </citation>
    <scope>NUCLEOTIDE SEQUENCE</scope>
    <source>
        <strain evidence="1">Duluth1</strain>
        <tissue evidence="1">Whole animal</tissue>
    </source>
</reference>
<gene>
    <name evidence="1" type="ORF">DPMN_127714</name>
</gene>
<evidence type="ECO:0000313" key="1">
    <source>
        <dbReference type="EMBL" id="KAH3825831.1"/>
    </source>
</evidence>
<dbReference type="Proteomes" id="UP000828390">
    <property type="component" value="Unassembled WGS sequence"/>
</dbReference>
<organism evidence="1 2">
    <name type="scientific">Dreissena polymorpha</name>
    <name type="common">Zebra mussel</name>
    <name type="synonym">Mytilus polymorpha</name>
    <dbReference type="NCBI Taxonomy" id="45954"/>
    <lineage>
        <taxon>Eukaryota</taxon>
        <taxon>Metazoa</taxon>
        <taxon>Spiralia</taxon>
        <taxon>Lophotrochozoa</taxon>
        <taxon>Mollusca</taxon>
        <taxon>Bivalvia</taxon>
        <taxon>Autobranchia</taxon>
        <taxon>Heteroconchia</taxon>
        <taxon>Euheterodonta</taxon>
        <taxon>Imparidentia</taxon>
        <taxon>Neoheterodontei</taxon>
        <taxon>Myida</taxon>
        <taxon>Dreissenoidea</taxon>
        <taxon>Dreissenidae</taxon>
        <taxon>Dreissena</taxon>
    </lineage>
</organism>
<name>A0A9D4JVQ1_DREPO</name>
<comment type="caution">
    <text evidence="1">The sequence shown here is derived from an EMBL/GenBank/DDBJ whole genome shotgun (WGS) entry which is preliminary data.</text>
</comment>
<accession>A0A9D4JVQ1</accession>